<dbReference type="WBParaSite" id="GPUH_0001313201-mRNA-1">
    <property type="protein sequence ID" value="GPUH_0001313201-mRNA-1"/>
    <property type="gene ID" value="GPUH_0001313201"/>
</dbReference>
<reference evidence="2 3" key="2">
    <citation type="submission" date="2018-11" db="EMBL/GenBank/DDBJ databases">
        <authorList>
            <consortium name="Pathogen Informatics"/>
        </authorList>
    </citation>
    <scope>NUCLEOTIDE SEQUENCE [LARGE SCALE GENOMIC DNA]</scope>
</reference>
<name>A0A183DWM7_9BILA</name>
<dbReference type="PANTHER" id="PTHR21538:SF23">
    <property type="entry name" value="ANILLIN"/>
    <property type="match status" value="1"/>
</dbReference>
<dbReference type="InterPro" id="IPR011993">
    <property type="entry name" value="PH-like_dom_sf"/>
</dbReference>
<dbReference type="GO" id="GO:0031106">
    <property type="term" value="P:septin ring organization"/>
    <property type="evidence" value="ECO:0007669"/>
    <property type="project" value="TreeGrafter"/>
</dbReference>
<evidence type="ECO:0000313" key="4">
    <source>
        <dbReference type="WBParaSite" id="GPUH_0001313201-mRNA-1"/>
    </source>
</evidence>
<dbReference type="InterPro" id="IPR012966">
    <property type="entry name" value="AHD"/>
</dbReference>
<organism evidence="4">
    <name type="scientific">Gongylonema pulchrum</name>
    <dbReference type="NCBI Taxonomy" id="637853"/>
    <lineage>
        <taxon>Eukaryota</taxon>
        <taxon>Metazoa</taxon>
        <taxon>Ecdysozoa</taxon>
        <taxon>Nematoda</taxon>
        <taxon>Chromadorea</taxon>
        <taxon>Rhabditida</taxon>
        <taxon>Spirurina</taxon>
        <taxon>Spiruromorpha</taxon>
        <taxon>Spiruroidea</taxon>
        <taxon>Gongylonematidae</taxon>
        <taxon>Gongylonema</taxon>
    </lineage>
</organism>
<keyword evidence="3" id="KW-1185">Reference proteome</keyword>
<feature type="domain" description="Anillin homology" evidence="1">
    <location>
        <begin position="320"/>
        <end position="406"/>
    </location>
</feature>
<dbReference type="GO" id="GO:0000281">
    <property type="term" value="P:mitotic cytokinesis"/>
    <property type="evidence" value="ECO:0007669"/>
    <property type="project" value="TreeGrafter"/>
</dbReference>
<reference evidence="4" key="1">
    <citation type="submission" date="2016-06" db="UniProtKB">
        <authorList>
            <consortium name="WormBaseParasite"/>
        </authorList>
    </citation>
    <scope>IDENTIFICATION</scope>
</reference>
<dbReference type="GO" id="GO:0000915">
    <property type="term" value="P:actomyosin contractile ring assembly"/>
    <property type="evidence" value="ECO:0007669"/>
    <property type="project" value="TreeGrafter"/>
</dbReference>
<sequence length="465" mass="52851">MKGLSVRTGSDLPLYRNMERERCSALVPDMPVRFSPAAYSPPPSAGERVETYGHNYVGEHGGRLENQVRTKSHIVTTDPVATSTPVDGSPAIATRMQNSGSYLLNRSGISSITACTAQELTQSQNIEMKLQVELLCLLHFSCLFSMKEGIMVQEDQISQAMLALLHCKKNNNFNGSLVELSAQRSLLLARERLLALQNESQRLRTLQLVKKPMPPLAKRMRGAIDLTSINLYLNRNFCVRNTDENVSYAFVILLKTDDQVEATQIVSLMDTRALRVSKLSAQRSLLLARERLLALQNESQRLRTLQLVKKPMPPLAKRMRGAIDLTSINLYLNRNFCVRNTDENVSYAFVILLKTDDQVEATQIVSLMDTRALRVSKVHFNEHIRFTNLPVDFTVLMEIYALTMYQMVAGLGSWARYWAVLRRGVVQFWKYPDDEASEKVNQHSCLLKKKFISIYYEKKHMLNSN</sequence>
<protein>
    <submittedName>
        <fullName evidence="4">Anillin domain-containing protein</fullName>
    </submittedName>
</protein>
<gene>
    <name evidence="2" type="ORF">GPUH_LOCUS13118</name>
</gene>
<dbReference type="AlphaFoldDB" id="A0A183DWM7"/>
<dbReference type="OrthoDB" id="5915976at2759"/>
<dbReference type="PANTHER" id="PTHR21538">
    <property type="entry name" value="ANILLIN/RHOTEKIN RTKN"/>
    <property type="match status" value="1"/>
</dbReference>
<dbReference type="InterPro" id="IPR051364">
    <property type="entry name" value="Cytokinesis/Rho-signaling"/>
</dbReference>
<accession>A0A183DWM7</accession>
<evidence type="ECO:0000313" key="3">
    <source>
        <dbReference type="Proteomes" id="UP000271098"/>
    </source>
</evidence>
<dbReference type="Gene3D" id="2.30.29.30">
    <property type="entry name" value="Pleckstrin-homology domain (PH domain)/Phosphotyrosine-binding domain (PTB)"/>
    <property type="match status" value="1"/>
</dbReference>
<dbReference type="Proteomes" id="UP000271098">
    <property type="component" value="Unassembled WGS sequence"/>
</dbReference>
<dbReference type="EMBL" id="UYRT01079933">
    <property type="protein sequence ID" value="VDN21686.1"/>
    <property type="molecule type" value="Genomic_DNA"/>
</dbReference>
<dbReference type="GO" id="GO:0005826">
    <property type="term" value="C:actomyosin contractile ring"/>
    <property type="evidence" value="ECO:0007669"/>
    <property type="project" value="TreeGrafter"/>
</dbReference>
<evidence type="ECO:0000313" key="2">
    <source>
        <dbReference type="EMBL" id="VDN21686.1"/>
    </source>
</evidence>
<dbReference type="Pfam" id="PF08174">
    <property type="entry name" value="Anillin"/>
    <property type="match status" value="1"/>
</dbReference>
<proteinExistence type="predicted"/>
<evidence type="ECO:0000259" key="1">
    <source>
        <dbReference type="Pfam" id="PF08174"/>
    </source>
</evidence>